<feature type="non-terminal residue" evidence="1">
    <location>
        <position position="122"/>
    </location>
</feature>
<reference evidence="1" key="1">
    <citation type="submission" date="2021-06" db="EMBL/GenBank/DDBJ databases">
        <authorList>
            <person name="Kallberg Y."/>
            <person name="Tangrot J."/>
            <person name="Rosling A."/>
        </authorList>
    </citation>
    <scope>NUCLEOTIDE SEQUENCE</scope>
    <source>
        <strain evidence="1">CL356</strain>
    </source>
</reference>
<dbReference type="EMBL" id="CAJVPT010024281">
    <property type="protein sequence ID" value="CAG8669641.1"/>
    <property type="molecule type" value="Genomic_DNA"/>
</dbReference>
<protein>
    <submittedName>
        <fullName evidence="1">14808_t:CDS:1</fullName>
    </submittedName>
</protein>
<evidence type="ECO:0000313" key="1">
    <source>
        <dbReference type="EMBL" id="CAG8669641.1"/>
    </source>
</evidence>
<comment type="caution">
    <text evidence="1">The sequence shown here is derived from an EMBL/GenBank/DDBJ whole genome shotgun (WGS) entry which is preliminary data.</text>
</comment>
<name>A0ACA9NUR8_9GLOM</name>
<proteinExistence type="predicted"/>
<keyword evidence="2" id="KW-1185">Reference proteome</keyword>
<dbReference type="Proteomes" id="UP000789525">
    <property type="component" value="Unassembled WGS sequence"/>
</dbReference>
<organism evidence="1 2">
    <name type="scientific">Acaulospora colombiana</name>
    <dbReference type="NCBI Taxonomy" id="27376"/>
    <lineage>
        <taxon>Eukaryota</taxon>
        <taxon>Fungi</taxon>
        <taxon>Fungi incertae sedis</taxon>
        <taxon>Mucoromycota</taxon>
        <taxon>Glomeromycotina</taxon>
        <taxon>Glomeromycetes</taxon>
        <taxon>Diversisporales</taxon>
        <taxon>Acaulosporaceae</taxon>
        <taxon>Acaulospora</taxon>
    </lineage>
</organism>
<sequence length="122" mass="13395">MSASAVRTLKNAGASLAGKRSRIQKAAMTLTPAAVYRLQQLVEGPDPKLIRVAIKNKGCAGLSYVLEYAKEKGRFDEEINQDGVTVLIDSKSVFKILGSEMDYVQDKLSSRFVFNNPNIKES</sequence>
<gene>
    <name evidence="1" type="ORF">ACOLOM_LOCUS8899</name>
</gene>
<evidence type="ECO:0000313" key="2">
    <source>
        <dbReference type="Proteomes" id="UP000789525"/>
    </source>
</evidence>
<accession>A0ACA9NUR8</accession>